<feature type="compositionally biased region" description="Polar residues" evidence="10">
    <location>
        <begin position="1"/>
        <end position="16"/>
    </location>
</feature>
<evidence type="ECO:0000256" key="5">
    <source>
        <dbReference type="ARBA" id="ARBA00022989"/>
    </source>
</evidence>
<feature type="transmembrane region" description="Helical" evidence="9">
    <location>
        <begin position="75"/>
        <end position="95"/>
    </location>
</feature>
<dbReference type="PRINTS" id="PR00721">
    <property type="entry name" value="STOMATIN"/>
</dbReference>
<feature type="region of interest" description="Disordered" evidence="10">
    <location>
        <begin position="1"/>
        <end position="32"/>
    </location>
</feature>
<comment type="subcellular location">
    <subcellularLocation>
        <location evidence="1">Membrane</location>
        <topology evidence="1">Single-pass membrane protein</topology>
    </subcellularLocation>
</comment>
<dbReference type="AlphaFoldDB" id="A0A451D2M7"/>
<dbReference type="FunFam" id="3.30.479.30:FF:000007">
    <property type="entry name" value="Protein HflK"/>
    <property type="match status" value="1"/>
</dbReference>
<evidence type="ECO:0000256" key="1">
    <source>
        <dbReference type="ARBA" id="ARBA00004167"/>
    </source>
</evidence>
<evidence type="ECO:0000256" key="7">
    <source>
        <dbReference type="ARBA" id="ARBA00054652"/>
    </source>
</evidence>
<dbReference type="Pfam" id="PF12221">
    <property type="entry name" value="HflK_N"/>
    <property type="match status" value="1"/>
</dbReference>
<dbReference type="RefSeq" id="WP_157993630.1">
    <property type="nucleotide sequence ID" value="NZ_LR217703.1"/>
</dbReference>
<evidence type="ECO:0000256" key="3">
    <source>
        <dbReference type="ARBA" id="ARBA00011290"/>
    </source>
</evidence>
<dbReference type="Gene3D" id="3.30.479.30">
    <property type="entry name" value="Band 7 domain"/>
    <property type="match status" value="1"/>
</dbReference>
<keyword evidence="4 9" id="KW-0812">Transmembrane</keyword>
<evidence type="ECO:0000313" key="12">
    <source>
        <dbReference type="EMBL" id="VFP79893.1"/>
    </source>
</evidence>
<feature type="region of interest" description="Disordered" evidence="10">
    <location>
        <begin position="366"/>
        <end position="399"/>
    </location>
</feature>
<feature type="domain" description="Band 7" evidence="11">
    <location>
        <begin position="90"/>
        <end position="250"/>
    </location>
</feature>
<evidence type="ECO:0000256" key="8">
    <source>
        <dbReference type="ARBA" id="ARBA00067771"/>
    </source>
</evidence>
<keyword evidence="5 9" id="KW-1133">Transmembrane helix</keyword>
<dbReference type="PANTHER" id="PTHR43327:SF2">
    <property type="entry name" value="MODULATOR OF FTSH PROTEASE HFLK"/>
    <property type="match status" value="1"/>
</dbReference>
<keyword evidence="6 9" id="KW-0472">Membrane</keyword>
<dbReference type="InterPro" id="IPR036013">
    <property type="entry name" value="Band_7/SPFH_dom_sf"/>
</dbReference>
<dbReference type="InterPro" id="IPR001107">
    <property type="entry name" value="Band_7"/>
</dbReference>
<dbReference type="SUPFAM" id="SSF117892">
    <property type="entry name" value="Band 7/SPFH domain"/>
    <property type="match status" value="1"/>
</dbReference>
<dbReference type="Pfam" id="PF01145">
    <property type="entry name" value="Band_7"/>
    <property type="match status" value="1"/>
</dbReference>
<dbReference type="GO" id="GO:0006508">
    <property type="term" value="P:proteolysis"/>
    <property type="evidence" value="ECO:0007669"/>
    <property type="project" value="UniProtKB-KW"/>
</dbReference>
<gene>
    <name evidence="12" type="primary">hflK</name>
    <name evidence="12" type="ORF">ERCICUMA2628_429</name>
</gene>
<comment type="similarity">
    <text evidence="2 9">Belongs to the band 7/mec-2 family. HflK subfamily.</text>
</comment>
<evidence type="ECO:0000256" key="9">
    <source>
        <dbReference type="RuleBase" id="RU364113"/>
    </source>
</evidence>
<keyword evidence="12" id="KW-0378">Hydrolase</keyword>
<name>A0A451D2M7_9GAMM</name>
<evidence type="ECO:0000256" key="4">
    <source>
        <dbReference type="ARBA" id="ARBA00022692"/>
    </source>
</evidence>
<dbReference type="Proteomes" id="UP000294412">
    <property type="component" value="Chromosome"/>
</dbReference>
<dbReference type="GO" id="GO:0008233">
    <property type="term" value="F:peptidase activity"/>
    <property type="evidence" value="ECO:0007669"/>
    <property type="project" value="UniProtKB-KW"/>
</dbReference>
<evidence type="ECO:0000256" key="6">
    <source>
        <dbReference type="ARBA" id="ARBA00023136"/>
    </source>
</evidence>
<accession>A0A451D2M7</accession>
<dbReference type="NCBIfam" id="TIGR01933">
    <property type="entry name" value="hflK"/>
    <property type="match status" value="1"/>
</dbReference>
<evidence type="ECO:0000313" key="13">
    <source>
        <dbReference type="Proteomes" id="UP000294412"/>
    </source>
</evidence>
<dbReference type="GO" id="GO:0016020">
    <property type="term" value="C:membrane"/>
    <property type="evidence" value="ECO:0007669"/>
    <property type="project" value="UniProtKB-SubCell"/>
</dbReference>
<proteinExistence type="inferred from homology"/>
<reference evidence="12 13" key="1">
    <citation type="submission" date="2019-02" db="EMBL/GenBank/DDBJ databases">
        <authorList>
            <person name="Manzano-Marin A."/>
            <person name="Manzano-Marin A."/>
        </authorList>
    </citation>
    <scope>NUCLEOTIDE SEQUENCE [LARGE SCALE GENOMIC DNA]</scope>
    <source>
        <strain evidence="12 13">ErCicuneomaculata</strain>
    </source>
</reference>
<dbReference type="SMART" id="SM00244">
    <property type="entry name" value="PHB"/>
    <property type="match status" value="1"/>
</dbReference>
<sequence length="420" mass="47453">MAWNHPGNNGQDNNPWGSGHHAGGNSTENKGGNNHQIPYWDDFFRKLSHNISRLGGNKNTNNNQKPPIIGATERLIAIITIVLIVIWVMAGFYTIKEAERGVITRFGKFSHIVYPGLNWKPVFIDHVQAVNVEAVRELSASGTMLTSDENVVRVEMNVQYRVINPERYLFSVNSADDSLRQATDSALRGVIGRLTMDRILTEGRTVVRSKTQSELEETISLYDMGITLLDVNLQAARPPEDVKAAFDDAIAARENREQVVREAEAYANDKLPRARGDAQGILEKARAYKTRVILEAQGEVDSFLRILPEYKSAQQITRERLYIETMEHMLGHTRKILVNDQSRNIIVLPLENLTRTQTNSCIKKSQYNDNKSHDISPLKVVGNNNEQTNNNSIKKFHSQDIIDARRVNTQRTNTLSKRGE</sequence>
<dbReference type="InterPro" id="IPR010201">
    <property type="entry name" value="HflK"/>
</dbReference>
<organism evidence="12 13">
    <name type="scientific">Candidatus Erwinia haradaeae</name>
    <dbReference type="NCBI Taxonomy" id="1922217"/>
    <lineage>
        <taxon>Bacteria</taxon>
        <taxon>Pseudomonadati</taxon>
        <taxon>Pseudomonadota</taxon>
        <taxon>Gammaproteobacteria</taxon>
        <taxon>Enterobacterales</taxon>
        <taxon>Erwiniaceae</taxon>
        <taxon>Erwinia</taxon>
    </lineage>
</organism>
<dbReference type="PANTHER" id="PTHR43327">
    <property type="entry name" value="STOMATIN-LIKE PROTEIN 2, MITOCHONDRIAL"/>
    <property type="match status" value="1"/>
</dbReference>
<evidence type="ECO:0000256" key="10">
    <source>
        <dbReference type="SAM" id="MobiDB-lite"/>
    </source>
</evidence>
<dbReference type="InterPro" id="IPR001972">
    <property type="entry name" value="Stomatin_HflK_fam"/>
</dbReference>
<dbReference type="EMBL" id="LR217703">
    <property type="protein sequence ID" value="VFP79893.1"/>
    <property type="molecule type" value="Genomic_DNA"/>
</dbReference>
<evidence type="ECO:0000259" key="11">
    <source>
        <dbReference type="SMART" id="SM00244"/>
    </source>
</evidence>
<dbReference type="InterPro" id="IPR050710">
    <property type="entry name" value="Band7/mec-2_domain"/>
</dbReference>
<comment type="subunit">
    <text evidence="3 9">HflC and HflK may interact to form a multimeric complex.</text>
</comment>
<evidence type="ECO:0000256" key="2">
    <source>
        <dbReference type="ARBA" id="ARBA00006971"/>
    </source>
</evidence>
<protein>
    <recommendedName>
        <fullName evidence="8 9">Protein HflK</fullName>
    </recommendedName>
</protein>
<keyword evidence="12" id="KW-0645">Protease</keyword>
<dbReference type="OrthoDB" id="9779595at2"/>
<dbReference type="CDD" id="cd03404">
    <property type="entry name" value="SPFH_HflK"/>
    <property type="match status" value="1"/>
</dbReference>
<comment type="function">
    <text evidence="7 9">HflC and HflK could encode or regulate a protease.</text>
</comment>
<dbReference type="InterPro" id="IPR020980">
    <property type="entry name" value="Membrane_HflK_N"/>
</dbReference>